<gene>
    <name evidence="1" type="ORF">ACH5RR_040556</name>
</gene>
<evidence type="ECO:0000313" key="2">
    <source>
        <dbReference type="Proteomes" id="UP001630127"/>
    </source>
</evidence>
<dbReference type="AlphaFoldDB" id="A0ABD2XX83"/>
<sequence>MNGEGVYCEKDTEMEKIMDYYREIFTSLEPTEEKLSLVIDRVQQKVTKKMNGSLLRPYKAKEVTKALLQMQPLKSLRPDYMWPLVFEKYWHVVGRLITNNVLETYEVNHFLKYKDWGRVGLMSIKLDMSKTYDRSCRVEFLEYVDAQNRV</sequence>
<organism evidence="1 2">
    <name type="scientific">Cinchona calisaya</name>
    <dbReference type="NCBI Taxonomy" id="153742"/>
    <lineage>
        <taxon>Eukaryota</taxon>
        <taxon>Viridiplantae</taxon>
        <taxon>Streptophyta</taxon>
        <taxon>Embryophyta</taxon>
        <taxon>Tracheophyta</taxon>
        <taxon>Spermatophyta</taxon>
        <taxon>Magnoliopsida</taxon>
        <taxon>eudicotyledons</taxon>
        <taxon>Gunneridae</taxon>
        <taxon>Pentapetalae</taxon>
        <taxon>asterids</taxon>
        <taxon>lamiids</taxon>
        <taxon>Gentianales</taxon>
        <taxon>Rubiaceae</taxon>
        <taxon>Cinchonoideae</taxon>
        <taxon>Cinchoneae</taxon>
        <taxon>Cinchona</taxon>
    </lineage>
</organism>
<keyword evidence="2" id="KW-1185">Reference proteome</keyword>
<protein>
    <recommendedName>
        <fullName evidence="3">Reverse transcriptase</fullName>
    </recommendedName>
</protein>
<reference evidence="1 2" key="1">
    <citation type="submission" date="2024-11" db="EMBL/GenBank/DDBJ databases">
        <title>A near-complete genome assembly of Cinchona calisaya.</title>
        <authorList>
            <person name="Lian D.C."/>
            <person name="Zhao X.W."/>
            <person name="Wei L."/>
        </authorList>
    </citation>
    <scope>NUCLEOTIDE SEQUENCE [LARGE SCALE GENOMIC DNA]</scope>
    <source>
        <tissue evidence="1">Nenye</tissue>
    </source>
</reference>
<dbReference type="Proteomes" id="UP001630127">
    <property type="component" value="Unassembled WGS sequence"/>
</dbReference>
<evidence type="ECO:0000313" key="1">
    <source>
        <dbReference type="EMBL" id="KAL3497824.1"/>
    </source>
</evidence>
<dbReference type="EMBL" id="JBJUIK010000017">
    <property type="protein sequence ID" value="KAL3497824.1"/>
    <property type="molecule type" value="Genomic_DNA"/>
</dbReference>
<proteinExistence type="predicted"/>
<accession>A0ABD2XX83</accession>
<comment type="caution">
    <text evidence="1">The sequence shown here is derived from an EMBL/GenBank/DDBJ whole genome shotgun (WGS) entry which is preliminary data.</text>
</comment>
<name>A0ABD2XX83_9GENT</name>
<evidence type="ECO:0008006" key="3">
    <source>
        <dbReference type="Google" id="ProtNLM"/>
    </source>
</evidence>